<keyword evidence="2" id="KW-1185">Reference proteome</keyword>
<dbReference type="AlphaFoldDB" id="A0A391NNR2"/>
<dbReference type="Proteomes" id="UP000265618">
    <property type="component" value="Unassembled WGS sequence"/>
</dbReference>
<sequence>MPPDQGEGDRDIPPEVMEVNCMGEQPVQAYT</sequence>
<reference evidence="1 2" key="1">
    <citation type="journal article" date="2018" name="PLoS ONE">
        <title>The draft genome of Kipferlia bialata reveals reductive genome evolution in fornicate parasites.</title>
        <authorList>
            <person name="Tanifuji G."/>
            <person name="Takabayashi S."/>
            <person name="Kume K."/>
            <person name="Takagi M."/>
            <person name="Nakayama T."/>
            <person name="Kamikawa R."/>
            <person name="Inagaki Y."/>
            <person name="Hashimoto T."/>
        </authorList>
    </citation>
    <scope>NUCLEOTIDE SEQUENCE [LARGE SCALE GENOMIC DNA]</scope>
    <source>
        <strain evidence="1">NY0173</strain>
    </source>
</reference>
<proteinExistence type="predicted"/>
<comment type="caution">
    <text evidence="1">The sequence shown here is derived from an EMBL/GenBank/DDBJ whole genome shotgun (WGS) entry which is preliminary data.</text>
</comment>
<organism evidence="1 2">
    <name type="scientific">Kipferlia bialata</name>
    <dbReference type="NCBI Taxonomy" id="797122"/>
    <lineage>
        <taxon>Eukaryota</taxon>
        <taxon>Metamonada</taxon>
        <taxon>Carpediemonas-like organisms</taxon>
        <taxon>Kipferlia</taxon>
    </lineage>
</organism>
<protein>
    <submittedName>
        <fullName evidence="1">Uncharacterized protein</fullName>
    </submittedName>
</protein>
<dbReference type="EMBL" id="BDIP01003043">
    <property type="protein sequence ID" value="GCA63314.1"/>
    <property type="molecule type" value="Genomic_DNA"/>
</dbReference>
<gene>
    <name evidence="1" type="ORF">KIPB_009185</name>
</gene>
<name>A0A391NNR2_9EUKA</name>
<evidence type="ECO:0000313" key="2">
    <source>
        <dbReference type="Proteomes" id="UP000265618"/>
    </source>
</evidence>
<evidence type="ECO:0000313" key="1">
    <source>
        <dbReference type="EMBL" id="GCA63314.1"/>
    </source>
</evidence>
<accession>A0A391NNR2</accession>
<feature type="non-terminal residue" evidence="1">
    <location>
        <position position="31"/>
    </location>
</feature>